<evidence type="ECO:0000313" key="3">
    <source>
        <dbReference type="Proteomes" id="UP001642405"/>
    </source>
</evidence>
<feature type="signal peptide" evidence="1">
    <location>
        <begin position="1"/>
        <end position="23"/>
    </location>
</feature>
<proteinExistence type="predicted"/>
<name>A0ABP0CVP9_9PEZI</name>
<accession>A0ABP0CVP9</accession>
<dbReference type="EMBL" id="CAWUHB010000107">
    <property type="protein sequence ID" value="CAK7235991.1"/>
    <property type="molecule type" value="Genomic_DNA"/>
</dbReference>
<protein>
    <submittedName>
        <fullName evidence="2">Uncharacterized protein</fullName>
    </submittedName>
</protein>
<feature type="chain" id="PRO_5047164734" evidence="1">
    <location>
        <begin position="24"/>
        <end position="151"/>
    </location>
</feature>
<sequence length="151" mass="15996">MLALNPNILYLLFSIGLAAVGSARSDHIPAQATATAALDANTDNAVAPITAVVDTAATRTVFWSTTQTSVSYPIWIGPTVVTMITTQTLETLIPDAPEPTGTPGTGDGSGEEIVETVIGRTTYEYQMWFSDGHSSTSWLSETHSYRKTATA</sequence>
<reference evidence="2 3" key="1">
    <citation type="submission" date="2024-01" db="EMBL/GenBank/DDBJ databases">
        <authorList>
            <person name="Allen C."/>
            <person name="Tagirdzhanova G."/>
        </authorList>
    </citation>
    <scope>NUCLEOTIDE SEQUENCE [LARGE SCALE GENOMIC DNA]</scope>
</reference>
<gene>
    <name evidence="2" type="ORF">SCUCBS95973_009454</name>
</gene>
<keyword evidence="3" id="KW-1185">Reference proteome</keyword>
<evidence type="ECO:0000256" key="1">
    <source>
        <dbReference type="SAM" id="SignalP"/>
    </source>
</evidence>
<dbReference type="Proteomes" id="UP001642405">
    <property type="component" value="Unassembled WGS sequence"/>
</dbReference>
<comment type="caution">
    <text evidence="2">The sequence shown here is derived from an EMBL/GenBank/DDBJ whole genome shotgun (WGS) entry which is preliminary data.</text>
</comment>
<organism evidence="2 3">
    <name type="scientific">Sporothrix curviconia</name>
    <dbReference type="NCBI Taxonomy" id="1260050"/>
    <lineage>
        <taxon>Eukaryota</taxon>
        <taxon>Fungi</taxon>
        <taxon>Dikarya</taxon>
        <taxon>Ascomycota</taxon>
        <taxon>Pezizomycotina</taxon>
        <taxon>Sordariomycetes</taxon>
        <taxon>Sordariomycetidae</taxon>
        <taxon>Ophiostomatales</taxon>
        <taxon>Ophiostomataceae</taxon>
        <taxon>Sporothrix</taxon>
    </lineage>
</organism>
<keyword evidence="1" id="KW-0732">Signal</keyword>
<evidence type="ECO:0000313" key="2">
    <source>
        <dbReference type="EMBL" id="CAK7235991.1"/>
    </source>
</evidence>